<name>A0A816V5K3_BRANA</name>
<dbReference type="AlphaFoldDB" id="A0A816V5K3"/>
<gene>
    <name evidence="1" type="ORF">DARMORV10_A03P19460.1</name>
</gene>
<accession>A0A816V5K3</accession>
<sequence length="100" mass="11832">MLWRSYSTIKRTLVWLRWKRLGEPTAAPLKMESMVSRPSGWGEAMLKQRYPWMTSRGWEETVYIISDVDMCGRDQIRRRYRTSVEDAGGQGITGRTVRFR</sequence>
<proteinExistence type="predicted"/>
<evidence type="ECO:0000313" key="1">
    <source>
        <dbReference type="EMBL" id="CAF2122771.1"/>
    </source>
</evidence>
<organism evidence="1">
    <name type="scientific">Brassica napus</name>
    <name type="common">Rape</name>
    <dbReference type="NCBI Taxonomy" id="3708"/>
    <lineage>
        <taxon>Eukaryota</taxon>
        <taxon>Viridiplantae</taxon>
        <taxon>Streptophyta</taxon>
        <taxon>Embryophyta</taxon>
        <taxon>Tracheophyta</taxon>
        <taxon>Spermatophyta</taxon>
        <taxon>Magnoliopsida</taxon>
        <taxon>eudicotyledons</taxon>
        <taxon>Gunneridae</taxon>
        <taxon>Pentapetalae</taxon>
        <taxon>rosids</taxon>
        <taxon>malvids</taxon>
        <taxon>Brassicales</taxon>
        <taxon>Brassicaceae</taxon>
        <taxon>Brassiceae</taxon>
        <taxon>Brassica</taxon>
    </lineage>
</organism>
<reference evidence="1" key="1">
    <citation type="submission" date="2021-01" db="EMBL/GenBank/DDBJ databases">
        <authorList>
            <consortium name="Genoscope - CEA"/>
            <person name="William W."/>
        </authorList>
    </citation>
    <scope>NUCLEOTIDE SEQUENCE</scope>
</reference>
<dbReference type="Proteomes" id="UP001295469">
    <property type="component" value="Chromosome A03"/>
</dbReference>
<protein>
    <submittedName>
        <fullName evidence="1">(rape) hypothetical protein</fullName>
    </submittedName>
</protein>
<dbReference type="EMBL" id="HG994357">
    <property type="protein sequence ID" value="CAF2122771.1"/>
    <property type="molecule type" value="Genomic_DNA"/>
</dbReference>